<accession>A0A7K9X1L2</accession>
<comment type="caution">
    <text evidence="4">The sequence shown here is derived from an EMBL/GenBank/DDBJ whole genome shotgun (WGS) entry which is preliminary data.</text>
</comment>
<feature type="domain" description="SRCR" evidence="3">
    <location>
        <begin position="114"/>
        <end position="158"/>
    </location>
</feature>
<feature type="disulfide bond" evidence="2">
    <location>
        <begin position="31"/>
        <end position="92"/>
    </location>
</feature>
<name>A0A7K9X1L2_9GRUI</name>
<dbReference type="Proteomes" id="UP000587472">
    <property type="component" value="Unassembled WGS sequence"/>
</dbReference>
<dbReference type="GO" id="GO:0016020">
    <property type="term" value="C:membrane"/>
    <property type="evidence" value="ECO:0007669"/>
    <property type="project" value="InterPro"/>
</dbReference>
<proteinExistence type="predicted"/>
<dbReference type="SMART" id="SM00202">
    <property type="entry name" value="SR"/>
    <property type="match status" value="1"/>
</dbReference>
<dbReference type="PRINTS" id="PR00258">
    <property type="entry name" value="SPERACTRCPTR"/>
</dbReference>
<reference evidence="4 5" key="1">
    <citation type="submission" date="2019-09" db="EMBL/GenBank/DDBJ databases">
        <title>Bird 10,000 Genomes (B10K) Project - Family phase.</title>
        <authorList>
            <person name="Zhang G."/>
        </authorList>
    </citation>
    <scope>NUCLEOTIDE SEQUENCE [LARGE SCALE GENOMIC DNA]</scope>
    <source>
        <strain evidence="4">B10K-DU-001-60</strain>
        <tissue evidence="4">Muscle</tissue>
    </source>
</reference>
<evidence type="ECO:0000259" key="3">
    <source>
        <dbReference type="PROSITE" id="PS50287"/>
    </source>
</evidence>
<dbReference type="PANTHER" id="PTHR48071">
    <property type="entry name" value="SRCR DOMAIN-CONTAINING PROTEIN"/>
    <property type="match status" value="1"/>
</dbReference>
<evidence type="ECO:0000256" key="2">
    <source>
        <dbReference type="PROSITE-ProRule" id="PRU00196"/>
    </source>
</evidence>
<gene>
    <name evidence="4" type="primary">Dmbt1_0</name>
    <name evidence="4" type="ORF">PSOCRE_R09598</name>
</gene>
<dbReference type="InterPro" id="IPR001190">
    <property type="entry name" value="SRCR"/>
</dbReference>
<dbReference type="EMBL" id="VWZZ01000811">
    <property type="protein sequence ID" value="NXI90636.1"/>
    <property type="molecule type" value="Genomic_DNA"/>
</dbReference>
<feature type="non-terminal residue" evidence="4">
    <location>
        <position position="158"/>
    </location>
</feature>
<feature type="domain" description="SRCR" evidence="3">
    <location>
        <begin position="1"/>
        <end position="93"/>
    </location>
</feature>
<keyword evidence="5" id="KW-1185">Reference proteome</keyword>
<dbReference type="AlphaFoldDB" id="A0A7K9X1L2"/>
<protein>
    <submittedName>
        <fullName evidence="4">DMBT1 protein</fullName>
    </submittedName>
</protein>
<dbReference type="PANTHER" id="PTHR48071:SF18">
    <property type="entry name" value="DELETED IN MALIGNANT BRAIN TUMORS 1 PROTEIN-RELATED"/>
    <property type="match status" value="1"/>
</dbReference>
<evidence type="ECO:0000313" key="4">
    <source>
        <dbReference type="EMBL" id="NXI90636.1"/>
    </source>
</evidence>
<dbReference type="InterPro" id="IPR036772">
    <property type="entry name" value="SRCR-like_dom_sf"/>
</dbReference>
<evidence type="ECO:0000256" key="1">
    <source>
        <dbReference type="ARBA" id="ARBA00023157"/>
    </source>
</evidence>
<feature type="disulfide bond" evidence="2">
    <location>
        <begin position="62"/>
        <end position="72"/>
    </location>
</feature>
<feature type="non-terminal residue" evidence="4">
    <location>
        <position position="1"/>
    </location>
</feature>
<dbReference type="Gene3D" id="3.10.250.10">
    <property type="entry name" value="SRCR-like domain"/>
    <property type="match status" value="2"/>
</dbReference>
<keyword evidence="1 2" id="KW-1015">Disulfide bond</keyword>
<dbReference type="SUPFAM" id="SSF56487">
    <property type="entry name" value="SRCR-like"/>
    <property type="match status" value="2"/>
</dbReference>
<dbReference type="PROSITE" id="PS50287">
    <property type="entry name" value="SRCR_2"/>
    <property type="match status" value="2"/>
</dbReference>
<dbReference type="FunFam" id="3.10.250.10:FF:000002">
    <property type="entry name" value="Scavenger receptor cysteine-rich type 1 protein M130"/>
    <property type="match status" value="1"/>
</dbReference>
<organism evidence="4 5">
    <name type="scientific">Psophia crepitans</name>
    <name type="common">common trumpeter</name>
    <dbReference type="NCBI Taxonomy" id="54359"/>
    <lineage>
        <taxon>Eukaryota</taxon>
        <taxon>Metazoa</taxon>
        <taxon>Chordata</taxon>
        <taxon>Craniata</taxon>
        <taxon>Vertebrata</taxon>
        <taxon>Euteleostomi</taxon>
        <taxon>Archelosauria</taxon>
        <taxon>Archosauria</taxon>
        <taxon>Dinosauria</taxon>
        <taxon>Saurischia</taxon>
        <taxon>Theropoda</taxon>
        <taxon>Coelurosauria</taxon>
        <taxon>Aves</taxon>
        <taxon>Neognathae</taxon>
        <taxon>Neoaves</taxon>
        <taxon>Gruiformes</taxon>
        <taxon>Psophiidae</taxon>
        <taxon>Psophia</taxon>
    </lineage>
</organism>
<sequence>RCAGRVEVKQQGQWGTVCGYLWDMADAEVVCKELDCGSAVRTPEYGNFGPGSGPIWMHGVECHGNESALSDCTNFGSAEQYCDHNQDAGVTCSAPEGERARVLSLSHVPLSPGFRLVNGSTACDGRVEVQVLGTWGTLCASRWDLLDAHVLCRQLECG</sequence>
<feature type="disulfide bond" evidence="2">
    <location>
        <begin position="18"/>
        <end position="82"/>
    </location>
</feature>
<evidence type="ECO:0000313" key="5">
    <source>
        <dbReference type="Proteomes" id="UP000587472"/>
    </source>
</evidence>
<comment type="caution">
    <text evidence="2">Lacks conserved residue(s) required for the propagation of feature annotation.</text>
</comment>
<dbReference type="Pfam" id="PF00530">
    <property type="entry name" value="SRCR"/>
    <property type="match status" value="2"/>
</dbReference>